<evidence type="ECO:0000313" key="2">
    <source>
        <dbReference type="Proteomes" id="UP001412067"/>
    </source>
</evidence>
<gene>
    <name evidence="1" type="ORF">KSP40_PGU019304</name>
</gene>
<protein>
    <submittedName>
        <fullName evidence="1">Uncharacterized protein</fullName>
    </submittedName>
</protein>
<name>A0ABR2N2B7_9ASPA</name>
<dbReference type="Proteomes" id="UP001412067">
    <property type="component" value="Unassembled WGS sequence"/>
</dbReference>
<organism evidence="1 2">
    <name type="scientific">Platanthera guangdongensis</name>
    <dbReference type="NCBI Taxonomy" id="2320717"/>
    <lineage>
        <taxon>Eukaryota</taxon>
        <taxon>Viridiplantae</taxon>
        <taxon>Streptophyta</taxon>
        <taxon>Embryophyta</taxon>
        <taxon>Tracheophyta</taxon>
        <taxon>Spermatophyta</taxon>
        <taxon>Magnoliopsida</taxon>
        <taxon>Liliopsida</taxon>
        <taxon>Asparagales</taxon>
        <taxon>Orchidaceae</taxon>
        <taxon>Orchidoideae</taxon>
        <taxon>Orchideae</taxon>
        <taxon>Orchidinae</taxon>
        <taxon>Platanthera</taxon>
    </lineage>
</organism>
<proteinExistence type="predicted"/>
<reference evidence="1 2" key="1">
    <citation type="journal article" date="2022" name="Nat. Plants">
        <title>Genomes of leafy and leafless Platanthera orchids illuminate the evolution of mycoheterotrophy.</title>
        <authorList>
            <person name="Li M.H."/>
            <person name="Liu K.W."/>
            <person name="Li Z."/>
            <person name="Lu H.C."/>
            <person name="Ye Q.L."/>
            <person name="Zhang D."/>
            <person name="Wang J.Y."/>
            <person name="Li Y.F."/>
            <person name="Zhong Z.M."/>
            <person name="Liu X."/>
            <person name="Yu X."/>
            <person name="Liu D.K."/>
            <person name="Tu X.D."/>
            <person name="Liu B."/>
            <person name="Hao Y."/>
            <person name="Liao X.Y."/>
            <person name="Jiang Y.T."/>
            <person name="Sun W.H."/>
            <person name="Chen J."/>
            <person name="Chen Y.Q."/>
            <person name="Ai Y."/>
            <person name="Zhai J.W."/>
            <person name="Wu S.S."/>
            <person name="Zhou Z."/>
            <person name="Hsiao Y.Y."/>
            <person name="Wu W.L."/>
            <person name="Chen Y.Y."/>
            <person name="Lin Y.F."/>
            <person name="Hsu J.L."/>
            <person name="Li C.Y."/>
            <person name="Wang Z.W."/>
            <person name="Zhao X."/>
            <person name="Zhong W.Y."/>
            <person name="Ma X.K."/>
            <person name="Ma L."/>
            <person name="Huang J."/>
            <person name="Chen G.Z."/>
            <person name="Huang M.Z."/>
            <person name="Huang L."/>
            <person name="Peng D.H."/>
            <person name="Luo Y.B."/>
            <person name="Zou S.Q."/>
            <person name="Chen S.P."/>
            <person name="Lan S."/>
            <person name="Tsai W.C."/>
            <person name="Van de Peer Y."/>
            <person name="Liu Z.J."/>
        </authorList>
    </citation>
    <scope>NUCLEOTIDE SEQUENCE [LARGE SCALE GENOMIC DNA]</scope>
    <source>
        <strain evidence="1">Lor288</strain>
    </source>
</reference>
<accession>A0ABR2N2B7</accession>
<dbReference type="EMBL" id="JBBWWR010000002">
    <property type="protein sequence ID" value="KAK8970074.1"/>
    <property type="molecule type" value="Genomic_DNA"/>
</dbReference>
<comment type="caution">
    <text evidence="1">The sequence shown here is derived from an EMBL/GenBank/DDBJ whole genome shotgun (WGS) entry which is preliminary data.</text>
</comment>
<evidence type="ECO:0000313" key="1">
    <source>
        <dbReference type="EMBL" id="KAK8970074.1"/>
    </source>
</evidence>
<sequence length="71" mass="8404">MLLTILFMECSDFINDCELGSEDLDQKACILQSDYWALRTEVQLWTRRRSNASDRVKRRSRHAFNSFEGKT</sequence>
<keyword evidence="2" id="KW-1185">Reference proteome</keyword>